<keyword evidence="10" id="KW-1185">Reference proteome</keyword>
<evidence type="ECO:0000256" key="2">
    <source>
        <dbReference type="ARBA" id="ARBA00022448"/>
    </source>
</evidence>
<dbReference type="EMBL" id="BMHY01000002">
    <property type="protein sequence ID" value="GGG61384.1"/>
    <property type="molecule type" value="Genomic_DNA"/>
</dbReference>
<name>A0A917GZ68_9BACL</name>
<dbReference type="GO" id="GO:0005886">
    <property type="term" value="C:plasma membrane"/>
    <property type="evidence" value="ECO:0007669"/>
    <property type="project" value="UniProtKB-SubCell"/>
</dbReference>
<dbReference type="RefSeq" id="WP_188888182.1">
    <property type="nucleotide sequence ID" value="NZ_BMHY01000002.1"/>
</dbReference>
<feature type="domain" description="ABC transmembrane type-1" evidence="8">
    <location>
        <begin position="68"/>
        <end position="259"/>
    </location>
</feature>
<evidence type="ECO:0000256" key="6">
    <source>
        <dbReference type="ARBA" id="ARBA00023136"/>
    </source>
</evidence>
<sequence>MKAIKNIWNTVIIAGIMVIILFPLYWLFVTSVKKSDEIFRDPATLIPNIFTFEHYKAVFQGSAIPTYFLNSVINTAGTVLIVLVIASFAAYSMTRYAFKGKLVYFTVILFAQIMPLTTLIVPLYVMWGKLNMLNTHASIILTNCAILLPMAIWLLTGYFKSVPKDIDEAAKIDGSSSLGILFRMVLPLARSGLVAVGLTVCITAWQEMMIAMTFINSDQMRTLPAGINTFITKSGIQWGPLNAAGIVTTLPVLLVFVIFQKALVKGLTAGATKG</sequence>
<dbReference type="AlphaFoldDB" id="A0A917GZ68"/>
<evidence type="ECO:0000256" key="7">
    <source>
        <dbReference type="RuleBase" id="RU363032"/>
    </source>
</evidence>
<dbReference type="Pfam" id="PF00528">
    <property type="entry name" value="BPD_transp_1"/>
    <property type="match status" value="1"/>
</dbReference>
<dbReference type="InterPro" id="IPR000515">
    <property type="entry name" value="MetI-like"/>
</dbReference>
<evidence type="ECO:0000313" key="9">
    <source>
        <dbReference type="EMBL" id="GGG61384.1"/>
    </source>
</evidence>
<feature type="transmembrane region" description="Helical" evidence="7">
    <location>
        <begin position="67"/>
        <end position="90"/>
    </location>
</feature>
<dbReference type="InterPro" id="IPR050901">
    <property type="entry name" value="BP-dep_ABC_trans_perm"/>
</dbReference>
<dbReference type="PANTHER" id="PTHR32243:SF18">
    <property type="entry name" value="INNER MEMBRANE ABC TRANSPORTER PERMEASE PROTEIN YCJP"/>
    <property type="match status" value="1"/>
</dbReference>
<feature type="transmembrane region" description="Helical" evidence="7">
    <location>
        <begin position="102"/>
        <end position="127"/>
    </location>
</feature>
<comment type="subcellular location">
    <subcellularLocation>
        <location evidence="1 7">Cell membrane</location>
        <topology evidence="1 7">Multi-pass membrane protein</topology>
    </subcellularLocation>
</comment>
<dbReference type="PROSITE" id="PS50928">
    <property type="entry name" value="ABC_TM1"/>
    <property type="match status" value="1"/>
</dbReference>
<keyword evidence="4 7" id="KW-0812">Transmembrane</keyword>
<feature type="transmembrane region" description="Helical" evidence="7">
    <location>
        <begin position="139"/>
        <end position="159"/>
    </location>
</feature>
<keyword evidence="6 7" id="KW-0472">Membrane</keyword>
<comment type="similarity">
    <text evidence="7">Belongs to the binding-protein-dependent transport system permease family.</text>
</comment>
<evidence type="ECO:0000256" key="4">
    <source>
        <dbReference type="ARBA" id="ARBA00022692"/>
    </source>
</evidence>
<gene>
    <name evidence="9" type="ORF">GCM10010918_13580</name>
</gene>
<feature type="transmembrane region" description="Helical" evidence="7">
    <location>
        <begin position="180"/>
        <end position="205"/>
    </location>
</feature>
<dbReference type="PANTHER" id="PTHR32243">
    <property type="entry name" value="MALTOSE TRANSPORT SYSTEM PERMEASE-RELATED"/>
    <property type="match status" value="1"/>
</dbReference>
<evidence type="ECO:0000259" key="8">
    <source>
        <dbReference type="PROSITE" id="PS50928"/>
    </source>
</evidence>
<protein>
    <submittedName>
        <fullName evidence="9">Sugar ABC transporter permease</fullName>
    </submittedName>
</protein>
<feature type="transmembrane region" description="Helical" evidence="7">
    <location>
        <begin position="241"/>
        <end position="259"/>
    </location>
</feature>
<dbReference type="SUPFAM" id="SSF161098">
    <property type="entry name" value="MetI-like"/>
    <property type="match status" value="1"/>
</dbReference>
<dbReference type="GO" id="GO:0055085">
    <property type="term" value="P:transmembrane transport"/>
    <property type="evidence" value="ECO:0007669"/>
    <property type="project" value="InterPro"/>
</dbReference>
<feature type="transmembrane region" description="Helical" evidence="7">
    <location>
        <begin position="7"/>
        <end position="28"/>
    </location>
</feature>
<proteinExistence type="inferred from homology"/>
<dbReference type="InterPro" id="IPR035906">
    <property type="entry name" value="MetI-like_sf"/>
</dbReference>
<accession>A0A917GZ68</accession>
<evidence type="ECO:0000256" key="1">
    <source>
        <dbReference type="ARBA" id="ARBA00004651"/>
    </source>
</evidence>
<evidence type="ECO:0000256" key="3">
    <source>
        <dbReference type="ARBA" id="ARBA00022475"/>
    </source>
</evidence>
<evidence type="ECO:0000313" key="10">
    <source>
        <dbReference type="Proteomes" id="UP000600247"/>
    </source>
</evidence>
<reference evidence="9 10" key="1">
    <citation type="journal article" date="2014" name="Int. J. Syst. Evol. Microbiol.">
        <title>Complete genome sequence of Corynebacterium casei LMG S-19264T (=DSM 44701T), isolated from a smear-ripened cheese.</title>
        <authorList>
            <consortium name="US DOE Joint Genome Institute (JGI-PGF)"/>
            <person name="Walter F."/>
            <person name="Albersmeier A."/>
            <person name="Kalinowski J."/>
            <person name="Ruckert C."/>
        </authorList>
    </citation>
    <scope>NUCLEOTIDE SEQUENCE [LARGE SCALE GENOMIC DNA]</scope>
    <source>
        <strain evidence="9 10">CGMCC 1.15286</strain>
    </source>
</reference>
<organism evidence="9 10">
    <name type="scientific">Paenibacillus radicis</name>
    <name type="common">ex Gao et al. 2016</name>
    <dbReference type="NCBI Taxonomy" id="1737354"/>
    <lineage>
        <taxon>Bacteria</taxon>
        <taxon>Bacillati</taxon>
        <taxon>Bacillota</taxon>
        <taxon>Bacilli</taxon>
        <taxon>Bacillales</taxon>
        <taxon>Paenibacillaceae</taxon>
        <taxon>Paenibacillus</taxon>
    </lineage>
</organism>
<dbReference type="CDD" id="cd06261">
    <property type="entry name" value="TM_PBP2"/>
    <property type="match status" value="1"/>
</dbReference>
<comment type="caution">
    <text evidence="9">The sequence shown here is derived from an EMBL/GenBank/DDBJ whole genome shotgun (WGS) entry which is preliminary data.</text>
</comment>
<dbReference type="Gene3D" id="1.10.3720.10">
    <property type="entry name" value="MetI-like"/>
    <property type="match status" value="1"/>
</dbReference>
<evidence type="ECO:0000256" key="5">
    <source>
        <dbReference type="ARBA" id="ARBA00022989"/>
    </source>
</evidence>
<dbReference type="Proteomes" id="UP000600247">
    <property type="component" value="Unassembled WGS sequence"/>
</dbReference>
<keyword evidence="3" id="KW-1003">Cell membrane</keyword>
<keyword evidence="2 7" id="KW-0813">Transport</keyword>
<keyword evidence="5 7" id="KW-1133">Transmembrane helix</keyword>